<dbReference type="PROSITE" id="PS50003">
    <property type="entry name" value="PH_DOMAIN"/>
    <property type="match status" value="1"/>
</dbReference>
<organism evidence="3 4">
    <name type="scientific">Aphanomyces euteiches</name>
    <dbReference type="NCBI Taxonomy" id="100861"/>
    <lineage>
        <taxon>Eukaryota</taxon>
        <taxon>Sar</taxon>
        <taxon>Stramenopiles</taxon>
        <taxon>Oomycota</taxon>
        <taxon>Saprolegniomycetes</taxon>
        <taxon>Saprolegniales</taxon>
        <taxon>Verrucalvaceae</taxon>
        <taxon>Aphanomyces</taxon>
    </lineage>
</organism>
<feature type="domain" description="PH" evidence="2">
    <location>
        <begin position="19"/>
        <end position="121"/>
    </location>
</feature>
<dbReference type="InterPro" id="IPR001849">
    <property type="entry name" value="PH_domain"/>
</dbReference>
<feature type="region of interest" description="Disordered" evidence="1">
    <location>
        <begin position="147"/>
        <end position="170"/>
    </location>
</feature>
<dbReference type="EMBL" id="VJMJ01000313">
    <property type="protein sequence ID" value="KAF0723209.1"/>
    <property type="molecule type" value="Genomic_DNA"/>
</dbReference>
<evidence type="ECO:0000313" key="4">
    <source>
        <dbReference type="Proteomes" id="UP000481153"/>
    </source>
</evidence>
<dbReference type="Proteomes" id="UP000481153">
    <property type="component" value="Unassembled WGS sequence"/>
</dbReference>
<evidence type="ECO:0000259" key="2">
    <source>
        <dbReference type="PROSITE" id="PS50003"/>
    </source>
</evidence>
<dbReference type="SMART" id="SM00233">
    <property type="entry name" value="PH"/>
    <property type="match status" value="1"/>
</dbReference>
<proteinExistence type="predicted"/>
<dbReference type="InterPro" id="IPR011993">
    <property type="entry name" value="PH-like_dom_sf"/>
</dbReference>
<accession>A0A6G0W811</accession>
<dbReference type="Gene3D" id="2.30.29.30">
    <property type="entry name" value="Pleckstrin-homology domain (PH domain)/Phosphotyrosine-binding domain (PTB)"/>
    <property type="match status" value="1"/>
</dbReference>
<comment type="caution">
    <text evidence="3">The sequence shown here is derived from an EMBL/GenBank/DDBJ whole genome shotgun (WGS) entry which is preliminary data.</text>
</comment>
<sequence length="215" mass="23798">MERSVPGASPSRADGNAPPILLEGMLFKRGQGGLFHRANWKLRYVVLTATSLRYYDLGVCKGELDLTQTSAQSILVFPTGMAPSPMQWQFGVKTPKRAMLFCGSTEAEMNRWIRQLHAAAALRRGDSKALDKVDAVYSRQAAAGMAVLTSPRDKKRSPRRSNQASDVPSASFSMSHAIILQAHRRRTSELDELADRLCSNNFVAKLDAELHDFSF</sequence>
<dbReference type="VEuPathDB" id="FungiDB:AeMF1_009497"/>
<gene>
    <name evidence="3" type="ORF">Ae201684_017827</name>
</gene>
<name>A0A6G0W811_9STRA</name>
<dbReference type="SUPFAM" id="SSF50729">
    <property type="entry name" value="PH domain-like"/>
    <property type="match status" value="1"/>
</dbReference>
<evidence type="ECO:0000256" key="1">
    <source>
        <dbReference type="SAM" id="MobiDB-lite"/>
    </source>
</evidence>
<dbReference type="Pfam" id="PF00169">
    <property type="entry name" value="PH"/>
    <property type="match status" value="1"/>
</dbReference>
<reference evidence="3 4" key="1">
    <citation type="submission" date="2019-07" db="EMBL/GenBank/DDBJ databases">
        <title>Genomics analysis of Aphanomyces spp. identifies a new class of oomycete effector associated with host adaptation.</title>
        <authorList>
            <person name="Gaulin E."/>
        </authorList>
    </citation>
    <scope>NUCLEOTIDE SEQUENCE [LARGE SCALE GENOMIC DNA]</scope>
    <source>
        <strain evidence="3 4">ATCC 201684</strain>
    </source>
</reference>
<evidence type="ECO:0000313" key="3">
    <source>
        <dbReference type="EMBL" id="KAF0723209.1"/>
    </source>
</evidence>
<dbReference type="AlphaFoldDB" id="A0A6G0W811"/>
<keyword evidence="4" id="KW-1185">Reference proteome</keyword>
<protein>
    <recommendedName>
        <fullName evidence="2">PH domain-containing protein</fullName>
    </recommendedName>
</protein>